<feature type="chain" id="PRO_5042868817" evidence="1">
    <location>
        <begin position="18"/>
        <end position="376"/>
    </location>
</feature>
<evidence type="ECO:0000313" key="4">
    <source>
        <dbReference type="Proteomes" id="UP001315686"/>
    </source>
</evidence>
<dbReference type="SMART" id="SM00327">
    <property type="entry name" value="VWA"/>
    <property type="match status" value="1"/>
</dbReference>
<feature type="signal peptide" evidence="1">
    <location>
        <begin position="1"/>
        <end position="17"/>
    </location>
</feature>
<dbReference type="RefSeq" id="WP_327794347.1">
    <property type="nucleotide sequence ID" value="NZ_JADQAZ010000002.1"/>
</dbReference>
<organism evidence="3 4">
    <name type="scientific">Harenicola maris</name>
    <dbReference type="NCBI Taxonomy" id="2841044"/>
    <lineage>
        <taxon>Bacteria</taxon>
        <taxon>Pseudomonadati</taxon>
        <taxon>Pseudomonadota</taxon>
        <taxon>Alphaproteobacteria</taxon>
        <taxon>Rhodobacterales</taxon>
        <taxon>Paracoccaceae</taxon>
        <taxon>Harenicola</taxon>
    </lineage>
</organism>
<keyword evidence="4" id="KW-1185">Reference proteome</keyword>
<comment type="caution">
    <text evidence="3">The sequence shown here is derived from an EMBL/GenBank/DDBJ whole genome shotgun (WGS) entry which is preliminary data.</text>
</comment>
<gene>
    <name evidence="3" type="ORF">IV417_12105</name>
</gene>
<evidence type="ECO:0000259" key="2">
    <source>
        <dbReference type="PROSITE" id="PS50234"/>
    </source>
</evidence>
<dbReference type="InterPro" id="IPR002035">
    <property type="entry name" value="VWF_A"/>
</dbReference>
<dbReference type="AlphaFoldDB" id="A0AAP2CPD0"/>
<accession>A0AAP2CPD0</accession>
<evidence type="ECO:0000256" key="1">
    <source>
        <dbReference type="SAM" id="SignalP"/>
    </source>
</evidence>
<protein>
    <submittedName>
        <fullName evidence="3">VWA domain-containing protein</fullName>
    </submittedName>
</protein>
<proteinExistence type="predicted"/>
<dbReference type="Proteomes" id="UP001315686">
    <property type="component" value="Unassembled WGS sequence"/>
</dbReference>
<sequence length="376" mass="40280">MKQGIAAIFLSALPALGALPAASETQQTTCKAIFDQFVQDNPVDLSQCQATEAVYTLDDCPKPDLYNGAPQTTHIILALDASGSMAGRLGTRSKMEIAKSEARAFLGDVHSSSKVSLVVYGHRGDNSEAGKPASCTSAEVLHGFDARRSALKDSITALQPTGWTPLAGVLDFIAEDLAKLPAERAGKPTAPVVYLISDGEETCEGDPVAAATRLANTGIRTTLHTIGFDADAATTAQLEAISKAGGGRYYPAKDAKALRDQLQKIQASQGAAYRYNYCININAARISGAHQKAARDAFQCYQKNSPIAFTQKLSKLTRTAAEGSDLDNCALRLFSLGQDYVAPHRNWINQNYDPHIKAAVENSRAYIRDMGRIEVK</sequence>
<name>A0AAP2CPD0_9RHOB</name>
<dbReference type="Gene3D" id="3.40.50.410">
    <property type="entry name" value="von Willebrand factor, type A domain"/>
    <property type="match status" value="1"/>
</dbReference>
<feature type="domain" description="VWFA" evidence="2">
    <location>
        <begin position="74"/>
        <end position="265"/>
    </location>
</feature>
<dbReference type="SUPFAM" id="SSF53300">
    <property type="entry name" value="vWA-like"/>
    <property type="match status" value="1"/>
</dbReference>
<dbReference type="Pfam" id="PF00092">
    <property type="entry name" value="VWA"/>
    <property type="match status" value="1"/>
</dbReference>
<evidence type="ECO:0000313" key="3">
    <source>
        <dbReference type="EMBL" id="MBT0958132.1"/>
    </source>
</evidence>
<dbReference type="EMBL" id="JADQAZ010000002">
    <property type="protein sequence ID" value="MBT0958132.1"/>
    <property type="molecule type" value="Genomic_DNA"/>
</dbReference>
<reference evidence="3 4" key="1">
    <citation type="journal article" date="2021" name="Arch. Microbiol.">
        <title>Harenicola maris gen. nov., sp. nov. isolated from the Sea of Japan shallow sediments.</title>
        <authorList>
            <person name="Romanenko L.A."/>
            <person name="Kurilenko V.V."/>
            <person name="Chernysheva N.Y."/>
            <person name="Tekutyeva L.A."/>
            <person name="Velansky P.V."/>
            <person name="Svetashev V.I."/>
            <person name="Isaeva M.P."/>
        </authorList>
    </citation>
    <scope>NUCLEOTIDE SEQUENCE [LARGE SCALE GENOMIC DNA]</scope>
    <source>
        <strain evidence="3 4">KMM 3653</strain>
    </source>
</reference>
<dbReference type="InterPro" id="IPR036465">
    <property type="entry name" value="vWFA_dom_sf"/>
</dbReference>
<dbReference type="PROSITE" id="PS50234">
    <property type="entry name" value="VWFA"/>
    <property type="match status" value="1"/>
</dbReference>
<keyword evidence="1" id="KW-0732">Signal</keyword>